<dbReference type="EMBL" id="JABTTQ020001201">
    <property type="protein sequence ID" value="KAK6133887.1"/>
    <property type="molecule type" value="Genomic_DNA"/>
</dbReference>
<accession>A0ABR0VIP7</accession>
<dbReference type="SUPFAM" id="SSF56219">
    <property type="entry name" value="DNase I-like"/>
    <property type="match status" value="1"/>
</dbReference>
<dbReference type="PANTHER" id="PTHR31286:SF153">
    <property type="entry name" value="DUF4283 DOMAIN PROTEIN"/>
    <property type="match status" value="1"/>
</dbReference>
<proteinExistence type="predicted"/>
<dbReference type="InterPro" id="IPR025558">
    <property type="entry name" value="DUF4283"/>
</dbReference>
<feature type="domain" description="DUF4283" evidence="2">
    <location>
        <begin position="36"/>
        <end position="120"/>
    </location>
</feature>
<protein>
    <recommendedName>
        <fullName evidence="5">DUF4283 domain-containing protein</fullName>
    </recommendedName>
</protein>
<evidence type="ECO:0000313" key="3">
    <source>
        <dbReference type="EMBL" id="KAK6133887.1"/>
    </source>
</evidence>
<evidence type="ECO:0000313" key="4">
    <source>
        <dbReference type="Proteomes" id="UP001318860"/>
    </source>
</evidence>
<dbReference type="InterPro" id="IPR040256">
    <property type="entry name" value="At4g02000-like"/>
</dbReference>
<comment type="caution">
    <text evidence="3">The sequence shown here is derived from an EMBL/GenBank/DDBJ whole genome shotgun (WGS) entry which is preliminary data.</text>
</comment>
<dbReference type="PANTHER" id="PTHR31286">
    <property type="entry name" value="GLYCINE-RICH CELL WALL STRUCTURAL PROTEIN 1.8-LIKE"/>
    <property type="match status" value="1"/>
</dbReference>
<evidence type="ECO:0008006" key="5">
    <source>
        <dbReference type="Google" id="ProtNLM"/>
    </source>
</evidence>
<name>A0ABR0VIP7_REHGL</name>
<evidence type="ECO:0000259" key="1">
    <source>
        <dbReference type="Pfam" id="PF03372"/>
    </source>
</evidence>
<keyword evidence="4" id="KW-1185">Reference proteome</keyword>
<dbReference type="Gene3D" id="3.60.10.10">
    <property type="entry name" value="Endonuclease/exonuclease/phosphatase"/>
    <property type="match status" value="1"/>
</dbReference>
<gene>
    <name evidence="3" type="ORF">DH2020_032377</name>
</gene>
<dbReference type="Pfam" id="PF14111">
    <property type="entry name" value="DUF4283"/>
    <property type="match status" value="1"/>
</dbReference>
<dbReference type="InterPro" id="IPR005135">
    <property type="entry name" value="Endo/exonuclease/phosphatase"/>
</dbReference>
<dbReference type="InterPro" id="IPR036691">
    <property type="entry name" value="Endo/exonu/phosph_ase_sf"/>
</dbReference>
<sequence>MAFESSSLEDLCGRLQLEEEETGGLCLEGEEVEELNQDHRWCLIGRFLSDRLVNILVMKNTLASIWRPVKGVFIKDLGPNLFLFQFFHESDLSRVISSGPWTFDNQLLLTKRLSVGEQPSKVELFHTEIWVQIYDLPLGFMTERIGRDIGNFIGIYIEADKQSFVGVWRNYMRIRIAFDVRTPLKRRMKLKNPVVTGCGSISSHSDKFCEKLLNIPGGTDERAYGVWLKAPSRKAQNNIGSPWLRSSFPTADSGYNQEAGNGFSTSNASPSYVPTFSEGPSCVNGKNMDRGIILCDGGVESGWAVTNIEEWAVTKNSNMDETDVGGLNLGMKDYFYIDKIMGHGGGIALLWKEKNMANLLSFSSNHIDVEVHLKETATYRLTGFYGYPERNRRRESWSFLRQLAAQSNLPWCCIGDFNDIISPNEKRGSVPHPSWLLSGFRTAIDDCFWWIWGWLGIRTLGSEGEVQVIGLKKD</sequence>
<evidence type="ECO:0000259" key="2">
    <source>
        <dbReference type="Pfam" id="PF14111"/>
    </source>
</evidence>
<dbReference type="Pfam" id="PF03372">
    <property type="entry name" value="Exo_endo_phos"/>
    <property type="match status" value="1"/>
</dbReference>
<organism evidence="3 4">
    <name type="scientific">Rehmannia glutinosa</name>
    <name type="common">Chinese foxglove</name>
    <dbReference type="NCBI Taxonomy" id="99300"/>
    <lineage>
        <taxon>Eukaryota</taxon>
        <taxon>Viridiplantae</taxon>
        <taxon>Streptophyta</taxon>
        <taxon>Embryophyta</taxon>
        <taxon>Tracheophyta</taxon>
        <taxon>Spermatophyta</taxon>
        <taxon>Magnoliopsida</taxon>
        <taxon>eudicotyledons</taxon>
        <taxon>Gunneridae</taxon>
        <taxon>Pentapetalae</taxon>
        <taxon>asterids</taxon>
        <taxon>lamiids</taxon>
        <taxon>Lamiales</taxon>
        <taxon>Orobanchaceae</taxon>
        <taxon>Rehmannieae</taxon>
        <taxon>Rehmannia</taxon>
    </lineage>
</organism>
<feature type="domain" description="Endonuclease/exonuclease/phosphatase" evidence="1">
    <location>
        <begin position="340"/>
        <end position="454"/>
    </location>
</feature>
<reference evidence="3 4" key="1">
    <citation type="journal article" date="2021" name="Comput. Struct. Biotechnol. J.">
        <title>De novo genome assembly of the potent medicinal plant Rehmannia glutinosa using nanopore technology.</title>
        <authorList>
            <person name="Ma L."/>
            <person name="Dong C."/>
            <person name="Song C."/>
            <person name="Wang X."/>
            <person name="Zheng X."/>
            <person name="Niu Y."/>
            <person name="Chen S."/>
            <person name="Feng W."/>
        </authorList>
    </citation>
    <scope>NUCLEOTIDE SEQUENCE [LARGE SCALE GENOMIC DNA]</scope>
    <source>
        <strain evidence="3">DH-2019</strain>
    </source>
</reference>
<dbReference type="Proteomes" id="UP001318860">
    <property type="component" value="Unassembled WGS sequence"/>
</dbReference>